<organism evidence="2 3">
    <name type="scientific">Citrobacter braakii</name>
    <dbReference type="NCBI Taxonomy" id="57706"/>
    <lineage>
        <taxon>Bacteria</taxon>
        <taxon>Pseudomonadati</taxon>
        <taxon>Pseudomonadota</taxon>
        <taxon>Gammaproteobacteria</taxon>
        <taxon>Enterobacterales</taxon>
        <taxon>Enterobacteriaceae</taxon>
        <taxon>Citrobacter</taxon>
        <taxon>Citrobacter freundii complex</taxon>
    </lineage>
</organism>
<keyword evidence="1" id="KW-0472">Membrane</keyword>
<feature type="transmembrane region" description="Helical" evidence="1">
    <location>
        <begin position="30"/>
        <end position="55"/>
    </location>
</feature>
<dbReference type="Proteomes" id="UP000192573">
    <property type="component" value="Unassembled WGS sequence"/>
</dbReference>
<comment type="caution">
    <text evidence="2">The sequence shown here is derived from an EMBL/GenBank/DDBJ whole genome shotgun (WGS) entry which is preliminary data.</text>
</comment>
<reference evidence="2 3" key="1">
    <citation type="submission" date="2017-03" db="EMBL/GenBank/DDBJ databases">
        <authorList>
            <person name="Afonso C.L."/>
            <person name="Miller P.J."/>
            <person name="Scott M.A."/>
            <person name="Spackman E."/>
            <person name="Goraichik I."/>
            <person name="Dimitrov K.M."/>
            <person name="Suarez D.L."/>
            <person name="Swayne D.E."/>
        </authorList>
    </citation>
    <scope>NUCLEOTIDE SEQUENCE [LARGE SCALE GENOMIC DNA]</scope>
    <source>
        <strain evidence="2 3">ATCC 51113</strain>
    </source>
</reference>
<dbReference type="RefSeq" id="WP_080861349.1">
    <property type="nucleotide sequence ID" value="NZ_CP077405.1"/>
</dbReference>
<dbReference type="AlphaFoldDB" id="A0A1V8NRE2"/>
<feature type="transmembrane region" description="Helical" evidence="1">
    <location>
        <begin position="224"/>
        <end position="244"/>
    </location>
</feature>
<accession>A0A1V8NRE2</accession>
<gene>
    <name evidence="2" type="ORF">BZK42_27230</name>
</gene>
<dbReference type="EMBL" id="NAEW01000043">
    <property type="protein sequence ID" value="OQM38983.1"/>
    <property type="molecule type" value="Genomic_DNA"/>
</dbReference>
<sequence length="248" mass="27809">MAKEESRPPQNTSPPKKAGLLWLLLWRLPWHIAGILFASLFLSLLVEYAGLVFWWPEQGAQHARAMMETELRFLSSDFTRSLVLSHPSVTVMSWVREGYQWLAENIMPSGALNNGCSHGNLFTQTLTDSGTWLAVQFRGFLEATLYITVVFLVRVSILLLSLPLFVMAAAVAMVEGLSLRDLRRYGAGYESSFLYHHARGLIKPSLVYPCMAYLSWPAAAYPNAFLLPSSLLFGVVLTVQASTFKKYL</sequence>
<dbReference type="Pfam" id="PF14348">
    <property type="entry name" value="DtrJ-like"/>
    <property type="match status" value="1"/>
</dbReference>
<keyword evidence="1" id="KW-0812">Transmembrane</keyword>
<dbReference type="NCBIfam" id="TIGR03747">
    <property type="entry name" value="conj_TIGR03747"/>
    <property type="match status" value="1"/>
</dbReference>
<evidence type="ECO:0000313" key="3">
    <source>
        <dbReference type="Proteomes" id="UP000192573"/>
    </source>
</evidence>
<dbReference type="InterPro" id="IPR022266">
    <property type="entry name" value="DtrJ-like"/>
</dbReference>
<feature type="transmembrane region" description="Helical" evidence="1">
    <location>
        <begin position="145"/>
        <end position="174"/>
    </location>
</feature>
<keyword evidence="1" id="KW-1133">Transmembrane helix</keyword>
<proteinExistence type="predicted"/>
<evidence type="ECO:0000313" key="2">
    <source>
        <dbReference type="EMBL" id="OQM38983.1"/>
    </source>
</evidence>
<protein>
    <submittedName>
        <fullName evidence="2">Integrating conjugative element membrane protein</fullName>
    </submittedName>
</protein>
<name>A0A1V8NRE2_CITBR</name>
<evidence type="ECO:0000256" key="1">
    <source>
        <dbReference type="SAM" id="Phobius"/>
    </source>
</evidence>